<feature type="region of interest" description="Disordered" evidence="1">
    <location>
        <begin position="114"/>
        <end position="178"/>
    </location>
</feature>
<name>A0A7J0GXX7_9ERIC</name>
<sequence length="178" mass="19486">MTTSGREVLDPGSMRIFAHLNPRGRAELVGGTTQRSPSKKRRATPLFKMSSLKQVMDSDSTKDHDTSLGLVRVVMLPMDIVDLVEEGLEEIWDLMVMQQVQSLQGVTAVSERMRQQSVKLKKTKKKPTEEGGKEAQGNEATEPEGEEAVEEVGEIAAEAGKEVAEVGEAITQDPPNKL</sequence>
<evidence type="ECO:0000313" key="2">
    <source>
        <dbReference type="EMBL" id="GFZ15621.1"/>
    </source>
</evidence>
<dbReference type="AlphaFoldDB" id="A0A7J0GXX7"/>
<reference evidence="2 3" key="1">
    <citation type="submission" date="2019-07" db="EMBL/GenBank/DDBJ databases">
        <title>De Novo Assembly of kiwifruit Actinidia rufa.</title>
        <authorList>
            <person name="Sugita-Konishi S."/>
            <person name="Sato K."/>
            <person name="Mori E."/>
            <person name="Abe Y."/>
            <person name="Kisaki G."/>
            <person name="Hamano K."/>
            <person name="Suezawa K."/>
            <person name="Otani M."/>
            <person name="Fukuda T."/>
            <person name="Manabe T."/>
            <person name="Gomi K."/>
            <person name="Tabuchi M."/>
            <person name="Akimitsu K."/>
            <person name="Kataoka I."/>
        </authorList>
    </citation>
    <scope>NUCLEOTIDE SEQUENCE [LARGE SCALE GENOMIC DNA]</scope>
    <source>
        <strain evidence="3">cv. Fuchu</strain>
    </source>
</reference>
<proteinExistence type="predicted"/>
<evidence type="ECO:0000313" key="3">
    <source>
        <dbReference type="Proteomes" id="UP000585474"/>
    </source>
</evidence>
<gene>
    <name evidence="2" type="ORF">Acr_25g0000300</name>
</gene>
<feature type="compositionally biased region" description="Acidic residues" evidence="1">
    <location>
        <begin position="141"/>
        <end position="153"/>
    </location>
</feature>
<accession>A0A7J0GXX7</accession>
<comment type="caution">
    <text evidence="2">The sequence shown here is derived from an EMBL/GenBank/DDBJ whole genome shotgun (WGS) entry which is preliminary data.</text>
</comment>
<organism evidence="2 3">
    <name type="scientific">Actinidia rufa</name>
    <dbReference type="NCBI Taxonomy" id="165716"/>
    <lineage>
        <taxon>Eukaryota</taxon>
        <taxon>Viridiplantae</taxon>
        <taxon>Streptophyta</taxon>
        <taxon>Embryophyta</taxon>
        <taxon>Tracheophyta</taxon>
        <taxon>Spermatophyta</taxon>
        <taxon>Magnoliopsida</taxon>
        <taxon>eudicotyledons</taxon>
        <taxon>Gunneridae</taxon>
        <taxon>Pentapetalae</taxon>
        <taxon>asterids</taxon>
        <taxon>Ericales</taxon>
        <taxon>Actinidiaceae</taxon>
        <taxon>Actinidia</taxon>
    </lineage>
</organism>
<dbReference type="Proteomes" id="UP000585474">
    <property type="component" value="Unassembled WGS sequence"/>
</dbReference>
<keyword evidence="3" id="KW-1185">Reference proteome</keyword>
<evidence type="ECO:0000256" key="1">
    <source>
        <dbReference type="SAM" id="MobiDB-lite"/>
    </source>
</evidence>
<dbReference type="EMBL" id="BJWL01000025">
    <property type="protein sequence ID" value="GFZ15621.1"/>
    <property type="molecule type" value="Genomic_DNA"/>
</dbReference>
<protein>
    <submittedName>
        <fullName evidence="2">Uncharacterized protein</fullName>
    </submittedName>
</protein>